<evidence type="ECO:0000313" key="2">
    <source>
        <dbReference type="EnsemblPlants" id="ONIVA06G00510.1"/>
    </source>
</evidence>
<feature type="compositionally biased region" description="Pro residues" evidence="1">
    <location>
        <begin position="84"/>
        <end position="96"/>
    </location>
</feature>
<dbReference type="Gramene" id="ONIVA06G00510.1">
    <property type="protein sequence ID" value="ONIVA06G00510.1"/>
    <property type="gene ID" value="ONIVA06G00510"/>
</dbReference>
<feature type="region of interest" description="Disordered" evidence="1">
    <location>
        <begin position="78"/>
        <end position="103"/>
    </location>
</feature>
<name>A0A0E0HJQ5_ORYNI</name>
<evidence type="ECO:0000256" key="1">
    <source>
        <dbReference type="SAM" id="MobiDB-lite"/>
    </source>
</evidence>
<reference evidence="2" key="2">
    <citation type="submission" date="2018-04" db="EMBL/GenBank/DDBJ databases">
        <title>OnivRS2 (Oryza nivara Reference Sequence Version 2).</title>
        <authorList>
            <person name="Zhang J."/>
            <person name="Kudrna D."/>
            <person name="Lee S."/>
            <person name="Talag J."/>
            <person name="Rajasekar S."/>
            <person name="Welchert J."/>
            <person name="Hsing Y.-I."/>
            <person name="Wing R.A."/>
        </authorList>
    </citation>
    <scope>NUCLEOTIDE SEQUENCE [LARGE SCALE GENOMIC DNA]</scope>
    <source>
        <strain evidence="2">SL10</strain>
    </source>
</reference>
<reference evidence="2" key="1">
    <citation type="submission" date="2015-04" db="UniProtKB">
        <authorList>
            <consortium name="EnsemblPlants"/>
        </authorList>
    </citation>
    <scope>IDENTIFICATION</scope>
    <source>
        <strain evidence="2">SL10</strain>
    </source>
</reference>
<organism evidence="2">
    <name type="scientific">Oryza nivara</name>
    <name type="common">Indian wild rice</name>
    <name type="synonym">Oryza sativa f. spontanea</name>
    <dbReference type="NCBI Taxonomy" id="4536"/>
    <lineage>
        <taxon>Eukaryota</taxon>
        <taxon>Viridiplantae</taxon>
        <taxon>Streptophyta</taxon>
        <taxon>Embryophyta</taxon>
        <taxon>Tracheophyta</taxon>
        <taxon>Spermatophyta</taxon>
        <taxon>Magnoliopsida</taxon>
        <taxon>Liliopsida</taxon>
        <taxon>Poales</taxon>
        <taxon>Poaceae</taxon>
        <taxon>BOP clade</taxon>
        <taxon>Oryzoideae</taxon>
        <taxon>Oryzeae</taxon>
        <taxon>Oryzinae</taxon>
        <taxon>Oryza</taxon>
    </lineage>
</organism>
<sequence>MSPSAAIPPSGGDEGRPPPPTTALASRPVPRRAVPHRRQPLPQSRRRAAASSGQTSSWASPCFASPRAPAAVAIGCRTSFPASPRRPPPHLSPPCPNEMKNSYKKRNTINLILIRANRMRTRTDDRPYLKL</sequence>
<accession>A0A0E0HJQ5</accession>
<feature type="compositionally biased region" description="Basic residues" evidence="1">
    <location>
        <begin position="29"/>
        <end position="48"/>
    </location>
</feature>
<proteinExistence type="predicted"/>
<dbReference type="EnsemblPlants" id="ONIVA06G00510.1">
    <property type="protein sequence ID" value="ONIVA06G00510.1"/>
    <property type="gene ID" value="ONIVA06G00510"/>
</dbReference>
<evidence type="ECO:0000313" key="3">
    <source>
        <dbReference type="Proteomes" id="UP000006591"/>
    </source>
</evidence>
<keyword evidence="3" id="KW-1185">Reference proteome</keyword>
<dbReference type="AlphaFoldDB" id="A0A0E0HJQ5"/>
<dbReference type="HOGENOM" id="CLU_1930910_0_0_1"/>
<feature type="region of interest" description="Disordered" evidence="1">
    <location>
        <begin position="1"/>
        <end position="62"/>
    </location>
</feature>
<dbReference type="Proteomes" id="UP000006591">
    <property type="component" value="Chromosome 6"/>
</dbReference>
<protein>
    <submittedName>
        <fullName evidence="2">Uncharacterized protein</fullName>
    </submittedName>
</protein>